<dbReference type="InterPro" id="IPR001991">
    <property type="entry name" value="Na-dicarboxylate_symporter"/>
</dbReference>
<feature type="transmembrane region" description="Helical" evidence="10">
    <location>
        <begin position="199"/>
        <end position="223"/>
    </location>
</feature>
<evidence type="ECO:0000256" key="6">
    <source>
        <dbReference type="ARBA" id="ARBA00022847"/>
    </source>
</evidence>
<dbReference type="FunFam" id="1.10.3860.10:FF:000001">
    <property type="entry name" value="C4-dicarboxylate transport protein"/>
    <property type="match status" value="1"/>
</dbReference>
<protein>
    <recommendedName>
        <fullName evidence="10">C4-dicarboxylate transport protein</fullName>
    </recommendedName>
</protein>
<dbReference type="EMBL" id="MTZV01000006">
    <property type="protein sequence ID" value="PCE22253.1"/>
    <property type="molecule type" value="Genomic_DNA"/>
</dbReference>
<dbReference type="InterPro" id="IPR036458">
    <property type="entry name" value="Na:dicarbo_symporter_sf"/>
</dbReference>
<evidence type="ECO:0000256" key="7">
    <source>
        <dbReference type="ARBA" id="ARBA00022989"/>
    </source>
</evidence>
<evidence type="ECO:0000256" key="9">
    <source>
        <dbReference type="ARBA" id="ARBA00053346"/>
    </source>
</evidence>
<dbReference type="GO" id="GO:0005886">
    <property type="term" value="C:plasma membrane"/>
    <property type="evidence" value="ECO:0007669"/>
    <property type="project" value="UniProtKB-SubCell"/>
</dbReference>
<dbReference type="Gene3D" id="1.10.3860.10">
    <property type="entry name" value="Sodium:dicarboxylate symporter"/>
    <property type="match status" value="1"/>
</dbReference>
<comment type="caution">
    <text evidence="11">The sequence shown here is derived from an EMBL/GenBank/DDBJ whole genome shotgun (WGS) entry which is preliminary data.</text>
</comment>
<dbReference type="PROSITE" id="PS00714">
    <property type="entry name" value="NA_DICARBOXYL_SYMP_2"/>
    <property type="match status" value="1"/>
</dbReference>
<feature type="transmembrane region" description="Helical" evidence="10">
    <location>
        <begin position="160"/>
        <end position="178"/>
    </location>
</feature>
<evidence type="ECO:0000313" key="12">
    <source>
        <dbReference type="Proteomes" id="UP000218022"/>
    </source>
</evidence>
<keyword evidence="7 10" id="KW-1133">Transmembrane helix</keyword>
<dbReference type="Pfam" id="PF00375">
    <property type="entry name" value="SDF"/>
    <property type="match status" value="1"/>
</dbReference>
<reference evidence="11 12" key="1">
    <citation type="submission" date="2017-01" db="EMBL/GenBank/DDBJ databases">
        <title>Whole-Genome Shotgun Sequencing of Two beta-Proteobacterial Species in Search of the Bulgecin Biosynthetic Cluster.</title>
        <authorList>
            <person name="Horsman M.E."/>
            <person name="Marous D.R."/>
            <person name="Li R."/>
            <person name="Oliver R.A."/>
            <person name="Byun B."/>
            <person name="Emrich S.J."/>
            <person name="Boggess B."/>
            <person name="Townsend C.A."/>
            <person name="Mobashery S."/>
        </authorList>
    </citation>
    <scope>NUCLEOTIDE SEQUENCE [LARGE SCALE GENOMIC DNA]</scope>
    <source>
        <strain evidence="11 12">ATCC 31363</strain>
    </source>
</reference>
<dbReference type="NCBIfam" id="NF009587">
    <property type="entry name" value="PRK13027.1"/>
    <property type="match status" value="1"/>
</dbReference>
<accession>A0A2A4ELC8</accession>
<comment type="subcellular location">
    <subcellularLocation>
        <location evidence="1 10">Cell membrane</location>
        <topology evidence="1 10">Multi-pass membrane protein</topology>
    </subcellularLocation>
</comment>
<evidence type="ECO:0000256" key="10">
    <source>
        <dbReference type="HAMAP-Rule" id="MF_01300"/>
    </source>
</evidence>
<keyword evidence="4 10" id="KW-1003">Cell membrane</keyword>
<keyword evidence="5 10" id="KW-0812">Transmembrane</keyword>
<keyword evidence="3 10" id="KW-0813">Transport</keyword>
<dbReference type="GO" id="GO:0015141">
    <property type="term" value="F:succinate transmembrane transporter activity"/>
    <property type="evidence" value="ECO:0007669"/>
    <property type="project" value="TreeGrafter"/>
</dbReference>
<dbReference type="InterPro" id="IPR023954">
    <property type="entry name" value="C4_dicarb_transport"/>
</dbReference>
<sequence>MTHKPRHKPGHKPLYKVLYFQVIVAIVIGVAVGHFLPDVAIAMKPLGDAFIKLVRMMIAPVIFCTVVTGIAGMSDIRKVGRVGGKALLYFEVVSTLGLAIGLLAAHVLKPGAGFNVNPATLDASAVSSYAAQAAHGDGVAGFFMHVIPDTFVGAFTQGDILPVLLIAILFGSALAMMGESARPLIDLIELLSKPLFRMLRIISGLAPIGAFGAIAFTIGRYGIASLLPMMKLVATFYLVAFLFISCGLGLIARACGFSLWRFVVYIKDELLIVLGTSSSEAALPQLMEKLERLGCSRGVVGLVVPTGYSFNLDGNSIYMTLVVLFLAQATNTHLTMVQEITVLAVTMLTSKGATGVSGAAIITLAASLSVIPIVPVSSIVLILGVERFMSECRALTNTMGNCVATIVIAAWEKELDRDAMKAALARTGGAVIAAHDSEVAMLAGISREPGNEARRSAGRY</sequence>
<feature type="transmembrane region" description="Helical" evidence="10">
    <location>
        <begin position="229"/>
        <end position="252"/>
    </location>
</feature>
<dbReference type="OrthoDB" id="9766690at2"/>
<gene>
    <name evidence="10" type="primary">dctA</name>
    <name evidence="11" type="ORF">BWP39_21500</name>
</gene>
<evidence type="ECO:0000256" key="5">
    <source>
        <dbReference type="ARBA" id="ARBA00022692"/>
    </source>
</evidence>
<evidence type="ECO:0000256" key="1">
    <source>
        <dbReference type="ARBA" id="ARBA00004651"/>
    </source>
</evidence>
<dbReference type="GO" id="GO:0015366">
    <property type="term" value="F:malate:proton symporter activity"/>
    <property type="evidence" value="ECO:0007669"/>
    <property type="project" value="TreeGrafter"/>
</dbReference>
<feature type="transmembrane region" description="Helical" evidence="10">
    <location>
        <begin position="14"/>
        <end position="36"/>
    </location>
</feature>
<dbReference type="HAMAP" id="MF_01300">
    <property type="entry name" value="C4_dicarb_transport"/>
    <property type="match status" value="1"/>
</dbReference>
<comment type="function">
    <text evidence="9">Responsible for the transport of dicarboxylates such as succinate, fumarate, and malate from the periplasm across the membrane.</text>
</comment>
<dbReference type="NCBIfam" id="NF002461">
    <property type="entry name" value="PRK01663.1"/>
    <property type="match status" value="1"/>
</dbReference>
<name>A0A2A4ELC8_9BURK</name>
<proteinExistence type="inferred from homology"/>
<feature type="transmembrane region" description="Helical" evidence="10">
    <location>
        <begin position="317"/>
        <end position="336"/>
    </location>
</feature>
<dbReference type="PRINTS" id="PR00173">
    <property type="entry name" value="EDTRNSPORT"/>
</dbReference>
<evidence type="ECO:0000313" key="11">
    <source>
        <dbReference type="EMBL" id="PCE22253.1"/>
    </source>
</evidence>
<dbReference type="PANTHER" id="PTHR42865">
    <property type="entry name" value="PROTON/GLUTAMATE-ASPARTATE SYMPORTER"/>
    <property type="match status" value="1"/>
</dbReference>
<comment type="function">
    <text evidence="10">Responsible for the transport of dicarboxylates such as succinate, fumarate, and malate across the membrane.</text>
</comment>
<dbReference type="SUPFAM" id="SSF118215">
    <property type="entry name" value="Proton glutamate symport protein"/>
    <property type="match status" value="1"/>
</dbReference>
<feature type="transmembrane region" description="Helical" evidence="10">
    <location>
        <begin position="356"/>
        <end position="383"/>
    </location>
</feature>
<dbReference type="InterPro" id="IPR018107">
    <property type="entry name" value="Na-dicarboxylate_symporter_CS"/>
</dbReference>
<evidence type="ECO:0000256" key="4">
    <source>
        <dbReference type="ARBA" id="ARBA00022475"/>
    </source>
</evidence>
<dbReference type="GO" id="GO:0070778">
    <property type="term" value="P:L-aspartate transmembrane transport"/>
    <property type="evidence" value="ECO:0007669"/>
    <property type="project" value="TreeGrafter"/>
</dbReference>
<dbReference type="Proteomes" id="UP000218022">
    <property type="component" value="Unassembled WGS sequence"/>
</dbReference>
<feature type="transmembrane region" description="Helical" evidence="10">
    <location>
        <begin position="86"/>
        <end position="108"/>
    </location>
</feature>
<keyword evidence="8 10" id="KW-0472">Membrane</keyword>
<dbReference type="PANTHER" id="PTHR42865:SF1">
    <property type="entry name" value="AEROBIC C4-DICARBOXYLATE TRANSPORT PROTEIN"/>
    <property type="match status" value="1"/>
</dbReference>
<dbReference type="PROSITE" id="PS00713">
    <property type="entry name" value="NA_DICARBOXYL_SYMP_1"/>
    <property type="match status" value="1"/>
</dbReference>
<evidence type="ECO:0000256" key="8">
    <source>
        <dbReference type="ARBA" id="ARBA00023136"/>
    </source>
</evidence>
<feature type="transmembrane region" description="Helical" evidence="10">
    <location>
        <begin position="56"/>
        <end position="74"/>
    </location>
</feature>
<keyword evidence="6 10" id="KW-0769">Symport</keyword>
<organism evidence="11 12">
    <name type="scientific">Paraburkholderia acidicola</name>
    <dbReference type="NCBI Taxonomy" id="1912599"/>
    <lineage>
        <taxon>Bacteria</taxon>
        <taxon>Pseudomonadati</taxon>
        <taxon>Pseudomonadota</taxon>
        <taxon>Betaproteobacteria</taxon>
        <taxon>Burkholderiales</taxon>
        <taxon>Burkholderiaceae</taxon>
        <taxon>Paraburkholderia</taxon>
    </lineage>
</organism>
<evidence type="ECO:0000256" key="3">
    <source>
        <dbReference type="ARBA" id="ARBA00022448"/>
    </source>
</evidence>
<comment type="similarity">
    <text evidence="2 10">Belongs to the dicarboxylate/amino acid:cation symporter (DAACS) (TC 2.A.23) family.</text>
</comment>
<dbReference type="AlphaFoldDB" id="A0A2A4ELC8"/>
<evidence type="ECO:0000256" key="2">
    <source>
        <dbReference type="ARBA" id="ARBA00006148"/>
    </source>
</evidence>
<dbReference type="GO" id="GO:0015138">
    <property type="term" value="F:fumarate transmembrane transporter activity"/>
    <property type="evidence" value="ECO:0007669"/>
    <property type="project" value="TreeGrafter"/>
</dbReference>
<dbReference type="RefSeq" id="WP_096723880.1">
    <property type="nucleotide sequence ID" value="NZ_MTZV01000006.1"/>
</dbReference>